<accession>A0AAW5PJ18</accession>
<dbReference type="AlphaFoldDB" id="A0AAW5PJ18"/>
<reference evidence="1" key="1">
    <citation type="submission" date="2022-08" db="EMBL/GenBank/DDBJ databases">
        <title>Genomic analyses of the natural microbiome of Caenorhabditis elegans.</title>
        <authorList>
            <person name="Samuel B."/>
        </authorList>
    </citation>
    <scope>NUCLEOTIDE SEQUENCE</scope>
    <source>
        <strain evidence="1">BIGb0277</strain>
    </source>
</reference>
<dbReference type="EMBL" id="JANUEK010000005">
    <property type="protein sequence ID" value="MCS4280373.1"/>
    <property type="molecule type" value="Genomic_DNA"/>
</dbReference>
<evidence type="ECO:0008006" key="3">
    <source>
        <dbReference type="Google" id="ProtNLM"/>
    </source>
</evidence>
<proteinExistence type="predicted"/>
<sequence>MIDRFKKLWPVSLFILCSAVAVGTWLLAQNVMVAPRDFEISRLEKALQDAQARPTSQAPSPVVIPETGVRAGNSVTSSDGHVIIHIASVLDDSAALSVTLGSETQSFKKVRVGQRLTVAGLSGTYYVDLLGTRGNMVDLTVSKGG</sequence>
<dbReference type="Proteomes" id="UP001320691">
    <property type="component" value="Unassembled WGS sequence"/>
</dbReference>
<organism evidence="1 2">
    <name type="scientific">Stenotrophomonas rhizophila</name>
    <dbReference type="NCBI Taxonomy" id="216778"/>
    <lineage>
        <taxon>Bacteria</taxon>
        <taxon>Pseudomonadati</taxon>
        <taxon>Pseudomonadota</taxon>
        <taxon>Gammaproteobacteria</taxon>
        <taxon>Lysobacterales</taxon>
        <taxon>Lysobacteraceae</taxon>
        <taxon>Stenotrophomonas</taxon>
    </lineage>
</organism>
<evidence type="ECO:0000313" key="1">
    <source>
        <dbReference type="EMBL" id="MCS4280373.1"/>
    </source>
</evidence>
<dbReference type="RefSeq" id="WP_259261063.1">
    <property type="nucleotide sequence ID" value="NZ_JANUEK010000005.1"/>
</dbReference>
<evidence type="ECO:0000313" key="2">
    <source>
        <dbReference type="Proteomes" id="UP001320691"/>
    </source>
</evidence>
<comment type="caution">
    <text evidence="1">The sequence shown here is derived from an EMBL/GenBank/DDBJ whole genome shotgun (WGS) entry which is preliminary data.</text>
</comment>
<gene>
    <name evidence="1" type="ORF">M2412_002366</name>
</gene>
<protein>
    <recommendedName>
        <fullName evidence="3">Type II secretion system protein C (GspC)</fullName>
    </recommendedName>
</protein>
<name>A0AAW5PJ18_9GAMM</name>